<dbReference type="Gene3D" id="1.20.1250.20">
    <property type="entry name" value="MFS general substrate transporter like domains"/>
    <property type="match status" value="1"/>
</dbReference>
<feature type="transmembrane region" description="Helical" evidence="4">
    <location>
        <begin position="339"/>
        <end position="363"/>
    </location>
</feature>
<dbReference type="InterPro" id="IPR036259">
    <property type="entry name" value="MFS_trans_sf"/>
</dbReference>
<dbReference type="AlphaFoldDB" id="A0A7G9RSJ4"/>
<evidence type="ECO:0000256" key="2">
    <source>
        <dbReference type="ARBA" id="ARBA00022989"/>
    </source>
</evidence>
<dbReference type="GO" id="GO:0022857">
    <property type="term" value="F:transmembrane transporter activity"/>
    <property type="evidence" value="ECO:0007669"/>
    <property type="project" value="InterPro"/>
</dbReference>
<dbReference type="EMBL" id="CP060714">
    <property type="protein sequence ID" value="QNN58569.1"/>
    <property type="molecule type" value="Genomic_DNA"/>
</dbReference>
<gene>
    <name evidence="5" type="ORF">H9K76_06950</name>
</gene>
<proteinExistence type="predicted"/>
<keyword evidence="3 4" id="KW-0472">Membrane</keyword>
<dbReference type="InterPro" id="IPR050327">
    <property type="entry name" value="Proton-linked_MCT"/>
</dbReference>
<dbReference type="KEGG" id="drg:H9K76_06950"/>
<keyword evidence="1 4" id="KW-0812">Transmembrane</keyword>
<feature type="transmembrane region" description="Helical" evidence="4">
    <location>
        <begin position="375"/>
        <end position="400"/>
    </location>
</feature>
<feature type="transmembrane region" description="Helical" evidence="4">
    <location>
        <begin position="60"/>
        <end position="80"/>
    </location>
</feature>
<keyword evidence="2 4" id="KW-1133">Transmembrane helix</keyword>
<sequence>MPEQHHDTDRAGPRRPAAPFHGDAVVRAAFLSGVLGWGLGFYGPPIFLYAVTSSMHWSNALVSAAITLHFLFGAIVVSWLPRIHARHGVPRTTLAGACALAIGVVGWAAARAHWQLFAAALFTGAGWVTMSAAGINAMVSPWFDRRRPMALSKAYNGASVGGIVFSPLWSVLIAQFGFLAAAVIISTGMLGIMFWLTRRVLRFTPAMLGQLPDGDAGPGMSSAPAPGRPVAANVTWQPLPGRSLWSNRRFVTLAAAMTLSLAAQSGLLSHLYASLLAPQLGARGAGWSMTLVAACAMLGRMLYAKALSTVRERRLLACASYGMQVVGSLLLMTSEAPGLQLWCGLILFGAGIGNTISLPPLIAQADFAASDVARVVALIVAISQGLYAFAPLGFSLLLAIGPGHAWLFAGAMALQILAVLMLWAGRARQR</sequence>
<dbReference type="SUPFAM" id="SSF103473">
    <property type="entry name" value="MFS general substrate transporter"/>
    <property type="match status" value="1"/>
</dbReference>
<feature type="transmembrane region" description="Helical" evidence="4">
    <location>
        <begin position="116"/>
        <end position="142"/>
    </location>
</feature>
<feature type="transmembrane region" description="Helical" evidence="4">
    <location>
        <begin position="92"/>
        <end position="110"/>
    </location>
</feature>
<dbReference type="Proteomes" id="UP000515811">
    <property type="component" value="Chromosome"/>
</dbReference>
<accession>A0A7G9RSJ4</accession>
<dbReference type="Pfam" id="PF07690">
    <property type="entry name" value="MFS_1"/>
    <property type="match status" value="1"/>
</dbReference>
<dbReference type="RefSeq" id="WP_187599063.1">
    <property type="nucleotide sequence ID" value="NZ_CP060714.1"/>
</dbReference>
<name>A0A7G9RSJ4_9BURK</name>
<dbReference type="PANTHER" id="PTHR11360">
    <property type="entry name" value="MONOCARBOXYLATE TRANSPORTER"/>
    <property type="match status" value="1"/>
</dbReference>
<organism evidence="5 6">
    <name type="scientific">Diaphorobacter ruginosibacter</name>
    <dbReference type="NCBI Taxonomy" id="1715720"/>
    <lineage>
        <taxon>Bacteria</taxon>
        <taxon>Pseudomonadati</taxon>
        <taxon>Pseudomonadota</taxon>
        <taxon>Betaproteobacteria</taxon>
        <taxon>Burkholderiales</taxon>
        <taxon>Comamonadaceae</taxon>
        <taxon>Diaphorobacter</taxon>
    </lineage>
</organism>
<evidence type="ECO:0000256" key="1">
    <source>
        <dbReference type="ARBA" id="ARBA00022692"/>
    </source>
</evidence>
<protein>
    <submittedName>
        <fullName evidence="5">MFS transporter</fullName>
    </submittedName>
</protein>
<feature type="transmembrane region" description="Helical" evidence="4">
    <location>
        <begin position="178"/>
        <end position="197"/>
    </location>
</feature>
<feature type="transmembrane region" description="Helical" evidence="4">
    <location>
        <begin position="24"/>
        <end position="48"/>
    </location>
</feature>
<reference evidence="5 6" key="1">
    <citation type="submission" date="2020-08" db="EMBL/GenBank/DDBJ databases">
        <title>Genome sequence of Diaphorobacter ruginosibacter DSM 27467T.</title>
        <authorList>
            <person name="Hyun D.-W."/>
            <person name="Bae J.-W."/>
        </authorList>
    </citation>
    <scope>NUCLEOTIDE SEQUENCE [LARGE SCALE GENOMIC DNA]</scope>
    <source>
        <strain evidence="5 6">DSM 27467</strain>
    </source>
</reference>
<evidence type="ECO:0000256" key="4">
    <source>
        <dbReference type="SAM" id="Phobius"/>
    </source>
</evidence>
<feature type="transmembrane region" description="Helical" evidence="4">
    <location>
        <begin position="154"/>
        <end position="172"/>
    </location>
</feature>
<dbReference type="PANTHER" id="PTHR11360:SF290">
    <property type="entry name" value="MONOCARBOXYLATE MFS PERMEASE"/>
    <property type="match status" value="1"/>
</dbReference>
<feature type="transmembrane region" description="Helical" evidence="4">
    <location>
        <begin position="285"/>
        <end position="303"/>
    </location>
</feature>
<evidence type="ECO:0000313" key="6">
    <source>
        <dbReference type="Proteomes" id="UP000515811"/>
    </source>
</evidence>
<feature type="transmembrane region" description="Helical" evidence="4">
    <location>
        <begin position="406"/>
        <end position="425"/>
    </location>
</feature>
<feature type="transmembrane region" description="Helical" evidence="4">
    <location>
        <begin position="250"/>
        <end position="273"/>
    </location>
</feature>
<dbReference type="InterPro" id="IPR011701">
    <property type="entry name" value="MFS"/>
</dbReference>
<feature type="transmembrane region" description="Helical" evidence="4">
    <location>
        <begin position="315"/>
        <end position="333"/>
    </location>
</feature>
<evidence type="ECO:0000313" key="5">
    <source>
        <dbReference type="EMBL" id="QNN58569.1"/>
    </source>
</evidence>
<evidence type="ECO:0000256" key="3">
    <source>
        <dbReference type="ARBA" id="ARBA00023136"/>
    </source>
</evidence>
<keyword evidence="6" id="KW-1185">Reference proteome</keyword>